<feature type="domain" description="C2H2-type" evidence="1">
    <location>
        <begin position="45"/>
        <end position="66"/>
    </location>
</feature>
<dbReference type="EMBL" id="REFY01000004">
    <property type="protein sequence ID" value="RQG88958.1"/>
    <property type="molecule type" value="Genomic_DNA"/>
</dbReference>
<evidence type="ECO:0000313" key="3">
    <source>
        <dbReference type="Proteomes" id="UP000273828"/>
    </source>
</evidence>
<proteinExistence type="predicted"/>
<comment type="caution">
    <text evidence="2">The sequence shown here is derived from an EMBL/GenBank/DDBJ whole genome shotgun (WGS) entry which is preliminary data.</text>
</comment>
<keyword evidence="3" id="KW-1185">Reference proteome</keyword>
<sequence>MRTDDQGSVVVTGQRQIHWARSFRLSSFVLSDSDYSMATKPNFECPVCHQEIAVGEQLVDHLHHNHSKDTLAEFVATEAVAMEEEISE</sequence>
<dbReference type="AlphaFoldDB" id="A0A3N6LK59"/>
<protein>
    <recommendedName>
        <fullName evidence="1">C2H2-type domain-containing protein</fullName>
    </recommendedName>
</protein>
<evidence type="ECO:0000259" key="1">
    <source>
        <dbReference type="PROSITE" id="PS00028"/>
    </source>
</evidence>
<evidence type="ECO:0000313" key="2">
    <source>
        <dbReference type="EMBL" id="RQG88958.1"/>
    </source>
</evidence>
<dbReference type="PROSITE" id="PS00028">
    <property type="entry name" value="ZINC_FINGER_C2H2_1"/>
    <property type="match status" value="1"/>
</dbReference>
<gene>
    <name evidence="2" type="ORF">EA462_11250</name>
</gene>
<dbReference type="InterPro" id="IPR013087">
    <property type="entry name" value="Znf_C2H2_type"/>
</dbReference>
<organism evidence="2 3">
    <name type="scientific">Natrarchaeobius halalkaliphilus</name>
    <dbReference type="NCBI Taxonomy" id="1679091"/>
    <lineage>
        <taxon>Archaea</taxon>
        <taxon>Methanobacteriati</taxon>
        <taxon>Methanobacteriota</taxon>
        <taxon>Stenosarchaea group</taxon>
        <taxon>Halobacteria</taxon>
        <taxon>Halobacteriales</taxon>
        <taxon>Natrialbaceae</taxon>
        <taxon>Natrarchaeobius</taxon>
    </lineage>
</organism>
<reference evidence="2 3" key="1">
    <citation type="submission" date="2018-10" db="EMBL/GenBank/DDBJ databases">
        <title>Natrarchaeobius chitinivorans gen. nov., sp. nov., and Natrarchaeobius haloalkaliphilus sp. nov., alkaliphilic, chitin-utilizing haloarchaea from hypersaline alkaline lakes.</title>
        <authorList>
            <person name="Sorokin D.Y."/>
            <person name="Elcheninov A.G."/>
            <person name="Kostrikina N.A."/>
            <person name="Bale N.J."/>
            <person name="Sinninghe Damste J.S."/>
            <person name="Khijniak T.V."/>
            <person name="Kublanov I.V."/>
            <person name="Toshchakov S.V."/>
        </authorList>
    </citation>
    <scope>NUCLEOTIDE SEQUENCE [LARGE SCALE GENOMIC DNA]</scope>
    <source>
        <strain evidence="2 3">AArcht-Sl</strain>
    </source>
</reference>
<dbReference type="Proteomes" id="UP000273828">
    <property type="component" value="Unassembled WGS sequence"/>
</dbReference>
<name>A0A3N6LK59_9EURY</name>
<accession>A0A3N6LK59</accession>